<evidence type="ECO:0000313" key="3">
    <source>
        <dbReference type="EMBL" id="CAB4598770.1"/>
    </source>
</evidence>
<dbReference type="InterPro" id="IPR001173">
    <property type="entry name" value="Glyco_trans_2-like"/>
</dbReference>
<gene>
    <name evidence="3" type="ORF">UFOPK1722_02071</name>
</gene>
<dbReference type="AlphaFoldDB" id="A0A6J6GEL7"/>
<dbReference type="SUPFAM" id="SSF53448">
    <property type="entry name" value="Nucleotide-diphospho-sugar transferases"/>
    <property type="match status" value="1"/>
</dbReference>
<dbReference type="GO" id="GO:0046920">
    <property type="term" value="F:alpha-(1-&gt;3)-fucosyltransferase activity"/>
    <property type="evidence" value="ECO:0007669"/>
    <property type="project" value="TreeGrafter"/>
</dbReference>
<dbReference type="GO" id="GO:0016020">
    <property type="term" value="C:membrane"/>
    <property type="evidence" value="ECO:0007669"/>
    <property type="project" value="InterPro"/>
</dbReference>
<proteinExistence type="predicted"/>
<feature type="domain" description="Glycosyltransferase 2-like" evidence="1">
    <location>
        <begin position="206"/>
        <end position="391"/>
    </location>
</feature>
<dbReference type="InterPro" id="IPR038577">
    <property type="entry name" value="GT10-like_C_sf"/>
</dbReference>
<dbReference type="PANTHER" id="PTHR11929">
    <property type="entry name" value="ALPHA- 1,3 -FUCOSYLTRANSFERASE"/>
    <property type="match status" value="1"/>
</dbReference>
<reference evidence="3" key="1">
    <citation type="submission" date="2020-05" db="EMBL/GenBank/DDBJ databases">
        <authorList>
            <person name="Chiriac C."/>
            <person name="Salcher M."/>
            <person name="Ghai R."/>
            <person name="Kavagutti S V."/>
        </authorList>
    </citation>
    <scope>NUCLEOTIDE SEQUENCE</scope>
</reference>
<dbReference type="Pfam" id="PF13432">
    <property type="entry name" value="TPR_16"/>
    <property type="match status" value="1"/>
</dbReference>
<dbReference type="EMBL" id="CAEZTS010000276">
    <property type="protein sequence ID" value="CAB4598770.1"/>
    <property type="molecule type" value="Genomic_DNA"/>
</dbReference>
<dbReference type="SUPFAM" id="SSF53756">
    <property type="entry name" value="UDP-Glycosyltransferase/glycogen phosphorylase"/>
    <property type="match status" value="1"/>
</dbReference>
<organism evidence="3">
    <name type="scientific">freshwater metagenome</name>
    <dbReference type="NCBI Taxonomy" id="449393"/>
    <lineage>
        <taxon>unclassified sequences</taxon>
        <taxon>metagenomes</taxon>
        <taxon>ecological metagenomes</taxon>
    </lineage>
</organism>
<evidence type="ECO:0000259" key="2">
    <source>
        <dbReference type="Pfam" id="PF01755"/>
    </source>
</evidence>
<protein>
    <submittedName>
        <fullName evidence="3">Unannotated protein</fullName>
    </submittedName>
</protein>
<dbReference type="InterPro" id="IPR001503">
    <property type="entry name" value="Glyco_trans_10"/>
</dbReference>
<name>A0A6J6GEL7_9ZZZZ</name>
<dbReference type="Pfam" id="PF01755">
    <property type="entry name" value="Glyco_transf_25"/>
    <property type="match status" value="1"/>
</dbReference>
<dbReference type="PANTHER" id="PTHR11929:SF194">
    <property type="entry name" value="ALPHA-(1,3)-FUCOSYLTRANSFERASE 10"/>
    <property type="match status" value="1"/>
</dbReference>
<dbReference type="InterPro" id="IPR011990">
    <property type="entry name" value="TPR-like_helical_dom_sf"/>
</dbReference>
<evidence type="ECO:0000259" key="1">
    <source>
        <dbReference type="Pfam" id="PF00535"/>
    </source>
</evidence>
<dbReference type="Gene3D" id="3.90.550.10">
    <property type="entry name" value="Spore Coat Polysaccharide Biosynthesis Protein SpsA, Chain A"/>
    <property type="match status" value="1"/>
</dbReference>
<dbReference type="InterPro" id="IPR002654">
    <property type="entry name" value="Glyco_trans_25"/>
</dbReference>
<dbReference type="Pfam" id="PF00535">
    <property type="entry name" value="Glycos_transf_2"/>
    <property type="match status" value="1"/>
</dbReference>
<accession>A0A6J6GEL7</accession>
<dbReference type="InterPro" id="IPR029044">
    <property type="entry name" value="Nucleotide-diphossugar_trans"/>
</dbReference>
<dbReference type="SUPFAM" id="SSF48452">
    <property type="entry name" value="TPR-like"/>
    <property type="match status" value="1"/>
</dbReference>
<dbReference type="Gene3D" id="3.40.50.11660">
    <property type="entry name" value="Glycosyl transferase family 10, C-terminal domain"/>
    <property type="match status" value="1"/>
</dbReference>
<dbReference type="Gene3D" id="1.25.40.10">
    <property type="entry name" value="Tetratricopeptide repeat domain"/>
    <property type="match status" value="1"/>
</dbReference>
<feature type="domain" description="Glycosyl transferase family 25" evidence="2">
    <location>
        <begin position="748"/>
        <end position="918"/>
    </location>
</feature>
<sequence>MDELERDPDDPRTVFYLGQSHRDLGDLAGALHWYQRRADMIGWNEETYIALLEVARLTSRLDEPVEQVVSAFERAARERPQRAEALVELARFHRHAERWAEGLSAARRATGVPFPDHDILFVDVGAHTWNGLDEFAICASRLGRHDEAIAACGRLLDENHLPLDQRPRVLWNQTWSMMQLGEPRLLIRAEPPPLRVGKTIDLTFTITTSRRRESFERTMDALLENCLDHHLVARWICIDDGSSSEDRILMQRRYPFFEFIFKDESDRGHAKSMNRLLATVDSEYWLHFEDDWQFVKPGRYISRAVEVLDDDPTLIQTVLNRNYAETLANHDIVGGHMVVSAGKDFAYRVHDHVDPASPEFGRIFEENPGRLTNAQWPGFSLMPSVMRRRAFDRLGAFNPGAGHFERDMADRALALGWRTACLDDITMLNIGRLRTDTGPDAPLNAYQLLGVQQFRTYPDVRVRLAPNWCTGDELAAVWRRQLPVSGHWKGLRFVGSNDEADHTLVINHPGPNPIGTEDRVLLAHMEPFEGVRTYGPWAEPTNDSVEHFHAREFGRNLLEWHLDATYDELITSHPAKTRDLSAIVTGKRLSPGHHLRLDFLHHLERHRVPVDVFGLDNDENFTGYRGALPWLDKRDGLFPYRYTIAVENNAEPNYLTEKIVDGILAECLVFYWGCPNIHDHVEPDAVILLPLDDFDRARRMIEAAVREDEHGKRLPAIRRAKLRLLDELQLAPELSRVVRGHRHLRSLPVHLVNLDRRPDRLRTTMERLATVAPSELVSRVTRFPAIDGRELVIDDAIHHMFRGSELPLRRAQTATALGHLALWFELMNSDDDWCLILEDDIDPRPHFASRLGALLGQLDDDPGVELAFLGLHYFGDDMYPTSAVQRWRSVDLRGVMGGTFAYLMSKRAAHKLFDIAQRDGIPCGIDTFILRHVDEVRSVEAVPHLVTSPVARYGGPVVDSDIQYE</sequence>